<dbReference type="AlphaFoldDB" id="A0A2K3UVM3"/>
<reference evidence="2 3" key="1">
    <citation type="submission" date="2018-01" db="EMBL/GenBank/DDBJ databases">
        <title>Deinococcus koreensis sp. nov., a radiation-resistant bacterium isolated from river water.</title>
        <authorList>
            <person name="Choi A."/>
        </authorList>
    </citation>
    <scope>NUCLEOTIDE SEQUENCE [LARGE SCALE GENOMIC DNA]</scope>
    <source>
        <strain evidence="2 3">SJW1-2</strain>
    </source>
</reference>
<feature type="domain" description="Calcineurin-like phosphoesterase" evidence="1">
    <location>
        <begin position="4"/>
        <end position="217"/>
    </location>
</feature>
<organism evidence="2 3">
    <name type="scientific">Deinococcus koreensis</name>
    <dbReference type="NCBI Taxonomy" id="2054903"/>
    <lineage>
        <taxon>Bacteria</taxon>
        <taxon>Thermotogati</taxon>
        <taxon>Deinococcota</taxon>
        <taxon>Deinococci</taxon>
        <taxon>Deinococcales</taxon>
        <taxon>Deinococcaceae</taxon>
        <taxon>Deinococcus</taxon>
    </lineage>
</organism>
<keyword evidence="3" id="KW-1185">Reference proteome</keyword>
<dbReference type="PANTHER" id="PTHR46546:SF4">
    <property type="entry name" value="SHEWANELLA-LIKE PROTEIN PHOSPHATASE 1"/>
    <property type="match status" value="1"/>
</dbReference>
<dbReference type="SUPFAM" id="SSF56300">
    <property type="entry name" value="Metallo-dependent phosphatases"/>
    <property type="match status" value="1"/>
</dbReference>
<dbReference type="PANTHER" id="PTHR46546">
    <property type="entry name" value="SHEWANELLA-LIKE PROTEIN PHOSPHATASE 1"/>
    <property type="match status" value="1"/>
</dbReference>
<evidence type="ECO:0000313" key="2">
    <source>
        <dbReference type="EMBL" id="PNY80589.1"/>
    </source>
</evidence>
<protein>
    <submittedName>
        <fullName evidence="2">Metallophosphoesterase</fullName>
    </submittedName>
</protein>
<dbReference type="Pfam" id="PF00149">
    <property type="entry name" value="Metallophos"/>
    <property type="match status" value="1"/>
</dbReference>
<name>A0A2K3UVM3_9DEIO</name>
<sequence>MSALWVVGDIHGAYDKLRQLLRQAGLLTADDSWQGADARLVFLGDYLDRGPHGLDVIRLIRRLEPQARAAGGQITALLGNHEVMFLAALHFRASDPGDALGFRDYWLSNGGQESDAAQVQIHDLTWLRARPALAHADGWLLAHADSLFYLRLGRSIEAVNRQVGALLGSSEAKVWSSFMNIFADRFAFTFPSGERAAHDLLSELGGARIVHGHTPVYVLLDELMLDLDTDPTLPITYAGGLCVDMDSGMAYREEAGFIARLGNAGVAETVTLHDDLGPF</sequence>
<accession>A0A2K3UVM3</accession>
<dbReference type="InterPro" id="IPR004843">
    <property type="entry name" value="Calcineurin-like_PHP"/>
</dbReference>
<dbReference type="InterPro" id="IPR006186">
    <property type="entry name" value="Ser/Thr-sp_prot-phosphatase"/>
</dbReference>
<gene>
    <name evidence="2" type="ORF">CVO96_03720</name>
</gene>
<dbReference type="Gene3D" id="3.60.21.10">
    <property type="match status" value="1"/>
</dbReference>
<dbReference type="Proteomes" id="UP000236379">
    <property type="component" value="Unassembled WGS sequence"/>
</dbReference>
<evidence type="ECO:0000313" key="3">
    <source>
        <dbReference type="Proteomes" id="UP000236379"/>
    </source>
</evidence>
<dbReference type="PRINTS" id="PR00114">
    <property type="entry name" value="STPHPHTASE"/>
</dbReference>
<dbReference type="InterPro" id="IPR029052">
    <property type="entry name" value="Metallo-depent_PP-like"/>
</dbReference>
<dbReference type="EMBL" id="PPPD01000001">
    <property type="protein sequence ID" value="PNY80589.1"/>
    <property type="molecule type" value="Genomic_DNA"/>
</dbReference>
<dbReference type="GO" id="GO:0016787">
    <property type="term" value="F:hydrolase activity"/>
    <property type="evidence" value="ECO:0007669"/>
    <property type="project" value="InterPro"/>
</dbReference>
<proteinExistence type="predicted"/>
<dbReference type="RefSeq" id="WP_103310477.1">
    <property type="nucleotide sequence ID" value="NZ_PPPD01000001.1"/>
</dbReference>
<evidence type="ECO:0000259" key="1">
    <source>
        <dbReference type="Pfam" id="PF00149"/>
    </source>
</evidence>
<dbReference type="OrthoDB" id="384253at2"/>
<comment type="caution">
    <text evidence="2">The sequence shown here is derived from an EMBL/GenBank/DDBJ whole genome shotgun (WGS) entry which is preliminary data.</text>
</comment>